<feature type="binding site" evidence="9">
    <location>
        <begin position="58"/>
        <end position="60"/>
    </location>
    <ligand>
        <name>NAD(+)</name>
        <dbReference type="ChEBI" id="CHEBI:57540"/>
    </ligand>
</feature>
<gene>
    <name evidence="14" type="primary">HST2</name>
    <name evidence="14" type="ORF">OC846_005345</name>
</gene>
<comment type="similarity">
    <text evidence="2">Belongs to the sirtuin family. Class I subfamily.</text>
</comment>
<dbReference type="GO" id="GO:0005634">
    <property type="term" value="C:nucleus"/>
    <property type="evidence" value="ECO:0007669"/>
    <property type="project" value="TreeGrafter"/>
</dbReference>
<feature type="binding site" evidence="9">
    <location>
        <begin position="231"/>
        <end position="232"/>
    </location>
    <ligand>
        <name>NAD(+)</name>
        <dbReference type="ChEBI" id="CHEBI:57540"/>
    </ligand>
</feature>
<feature type="binding site" evidence="10 11">
    <location>
        <position position="158"/>
    </location>
    <ligand>
        <name>Zn(2+)</name>
        <dbReference type="ChEBI" id="CHEBI:29105"/>
    </ligand>
</feature>
<keyword evidence="7 9" id="KW-0520">NAD</keyword>
<feature type="compositionally biased region" description="Basic and acidic residues" evidence="12">
    <location>
        <begin position="362"/>
        <end position="382"/>
    </location>
</feature>
<feature type="region of interest" description="Disordered" evidence="12">
    <location>
        <begin position="1"/>
        <end position="23"/>
    </location>
</feature>
<evidence type="ECO:0000256" key="8">
    <source>
        <dbReference type="PIRSR" id="PIRSR037938-1"/>
    </source>
</evidence>
<evidence type="ECO:0000256" key="12">
    <source>
        <dbReference type="SAM" id="MobiDB-lite"/>
    </source>
</evidence>
<sequence>MFKKKESKQRASPFAPDDVDASEGPSIEHVANLLKRGQIKNVIIMAGAGISTSAGIPDFRSPDTGLYANLAKYELPYAEAIFDIDYFRDKPQAFFTLSKDLYPGHFIPTRTHYFFRLLHEKGILKRVFTQNIDTLERLAGLPADQIVEAHGSFAESHCIRCGTQAEPEWIRERILRGEVAYCEMERCMRQGGGQGGLVKPDIVFFGESLPKRFFGLLGDFREADLLIVLGTSLKVQPFASLIDRVPSTCPRLLINRELVGDIGQDADEPDTSRGMSSWINESGFDFKGWGTGGRQYARDVAYLGDADEGVDKIASICGWKVSPRALDWLVAISNACSVAYPTFKDELDKLMKEHRRELEAEHASLLRKQDSEDKPKAAEETAKSVSAEVGKAVDNANEGATQTVGEGDSSSSPETSKTSEETKPSTTDLAEELSKLAVGSGGKM</sequence>
<dbReference type="Gene3D" id="3.40.50.1220">
    <property type="entry name" value="TPP-binding domain"/>
    <property type="match status" value="1"/>
</dbReference>
<dbReference type="Proteomes" id="UP001176517">
    <property type="component" value="Unassembled WGS sequence"/>
</dbReference>
<dbReference type="EMBL" id="JAPDMZ010000199">
    <property type="protein sequence ID" value="KAK0546282.1"/>
    <property type="molecule type" value="Genomic_DNA"/>
</dbReference>
<keyword evidence="4" id="KW-0808">Transferase</keyword>
<feature type="binding site" evidence="9">
    <location>
        <begin position="130"/>
        <end position="133"/>
    </location>
    <ligand>
        <name>NAD(+)</name>
        <dbReference type="ChEBI" id="CHEBI:57540"/>
    </ligand>
</feature>
<comment type="caution">
    <text evidence="14">The sequence shown here is derived from an EMBL/GenBank/DDBJ whole genome shotgun (WGS) entry which is preliminary data.</text>
</comment>
<feature type="binding site" evidence="9">
    <location>
        <begin position="48"/>
        <end position="52"/>
    </location>
    <ligand>
        <name>NAD(+)</name>
        <dbReference type="ChEBI" id="CHEBI:57540"/>
    </ligand>
</feature>
<dbReference type="GO" id="GO:0070403">
    <property type="term" value="F:NAD+ binding"/>
    <property type="evidence" value="ECO:0007669"/>
    <property type="project" value="InterPro"/>
</dbReference>
<feature type="binding site" evidence="11">
    <location>
        <position position="182"/>
    </location>
    <ligand>
        <name>Zn(2+)</name>
        <dbReference type="ChEBI" id="CHEBI:29105"/>
    </ligand>
</feature>
<dbReference type="AlphaFoldDB" id="A0AAN6JRU5"/>
<dbReference type="EC" id="2.3.1.286" evidence="3"/>
<dbReference type="InterPro" id="IPR026590">
    <property type="entry name" value="Ssirtuin_cat_dom"/>
</dbReference>
<dbReference type="InterPro" id="IPR017328">
    <property type="entry name" value="Sirtuin_class_I"/>
</dbReference>
<feature type="binding site" evidence="10 11">
    <location>
        <position position="187"/>
    </location>
    <ligand>
        <name>Zn(2+)</name>
        <dbReference type="ChEBI" id="CHEBI:29105"/>
    </ligand>
</feature>
<dbReference type="Pfam" id="PF02146">
    <property type="entry name" value="SIR2"/>
    <property type="match status" value="1"/>
</dbReference>
<dbReference type="GO" id="GO:0017136">
    <property type="term" value="F:histone deacetylase activity, NAD-dependent"/>
    <property type="evidence" value="ECO:0007669"/>
    <property type="project" value="InterPro"/>
</dbReference>
<evidence type="ECO:0000256" key="9">
    <source>
        <dbReference type="PIRSR" id="PIRSR037938-2"/>
    </source>
</evidence>
<evidence type="ECO:0000256" key="2">
    <source>
        <dbReference type="ARBA" id="ARBA00006924"/>
    </source>
</evidence>
<evidence type="ECO:0000256" key="3">
    <source>
        <dbReference type="ARBA" id="ARBA00012928"/>
    </source>
</evidence>
<dbReference type="PANTHER" id="PTHR11085:SF6">
    <property type="entry name" value="NAD-DEPENDENT PROTEIN DEACETYLASE SIRTUIN-2"/>
    <property type="match status" value="1"/>
</dbReference>
<feature type="region of interest" description="Disordered" evidence="12">
    <location>
        <begin position="362"/>
        <end position="444"/>
    </location>
</feature>
<feature type="binding site" evidence="10 11">
    <location>
        <position position="161"/>
    </location>
    <ligand>
        <name>Zn(2+)</name>
        <dbReference type="ChEBI" id="CHEBI:29105"/>
    </ligand>
</feature>
<evidence type="ECO:0000259" key="13">
    <source>
        <dbReference type="PROSITE" id="PS50305"/>
    </source>
</evidence>
<keyword evidence="15" id="KW-1185">Reference proteome</keyword>
<evidence type="ECO:0000256" key="6">
    <source>
        <dbReference type="ARBA" id="ARBA00022833"/>
    </source>
</evidence>
<organism evidence="14 15">
    <name type="scientific">Tilletia horrida</name>
    <dbReference type="NCBI Taxonomy" id="155126"/>
    <lineage>
        <taxon>Eukaryota</taxon>
        <taxon>Fungi</taxon>
        <taxon>Dikarya</taxon>
        <taxon>Basidiomycota</taxon>
        <taxon>Ustilaginomycotina</taxon>
        <taxon>Exobasidiomycetes</taxon>
        <taxon>Tilletiales</taxon>
        <taxon>Tilletiaceae</taxon>
        <taxon>Tilletia</taxon>
    </lineage>
</organism>
<dbReference type="PANTHER" id="PTHR11085">
    <property type="entry name" value="NAD-DEPENDENT PROTEIN DEACYLASE SIRTUIN-5, MITOCHONDRIAL-RELATED"/>
    <property type="match status" value="1"/>
</dbReference>
<dbReference type="InterPro" id="IPR029035">
    <property type="entry name" value="DHS-like_NAD/FAD-binding_dom"/>
</dbReference>
<dbReference type="PIRSF" id="PIRSF037938">
    <property type="entry name" value="SIR2_euk"/>
    <property type="match status" value="1"/>
</dbReference>
<dbReference type="InterPro" id="IPR003000">
    <property type="entry name" value="Sirtuin"/>
</dbReference>
<comment type="subcellular location">
    <subcellularLocation>
        <location evidence="1">Mitochondrion</location>
    </subcellularLocation>
</comment>
<feature type="binding site" evidence="9">
    <location>
        <begin position="255"/>
        <end position="257"/>
    </location>
    <ligand>
        <name>NAD(+)</name>
        <dbReference type="ChEBI" id="CHEBI:57540"/>
    </ligand>
</feature>
<keyword evidence="6 10" id="KW-0862">Zinc</keyword>
<evidence type="ECO:0000313" key="14">
    <source>
        <dbReference type="EMBL" id="KAK0546282.1"/>
    </source>
</evidence>
<comment type="cofactor">
    <cofactor evidence="10">
        <name>Zn(2+)</name>
        <dbReference type="ChEBI" id="CHEBI:29105"/>
    </cofactor>
    <text evidence="10">Binds 1 zinc ion per subunit.</text>
</comment>
<evidence type="ECO:0000256" key="10">
    <source>
        <dbReference type="PIRSR" id="PIRSR037938-3"/>
    </source>
</evidence>
<reference evidence="14" key="1">
    <citation type="journal article" date="2023" name="PhytoFront">
        <title>Draft Genome Resources of Seven Strains of Tilletia horrida, Causal Agent of Kernel Smut of Rice.</title>
        <authorList>
            <person name="Khanal S."/>
            <person name="Antony Babu S."/>
            <person name="Zhou X.G."/>
        </authorList>
    </citation>
    <scope>NUCLEOTIDE SEQUENCE</scope>
    <source>
        <strain evidence="14">TX6</strain>
    </source>
</reference>
<accession>A0AAN6JRU5</accession>
<evidence type="ECO:0000256" key="11">
    <source>
        <dbReference type="PROSITE-ProRule" id="PRU00236"/>
    </source>
</evidence>
<dbReference type="GO" id="GO:0046872">
    <property type="term" value="F:metal ion binding"/>
    <property type="evidence" value="ECO:0007669"/>
    <property type="project" value="UniProtKB-KW"/>
</dbReference>
<dbReference type="GO" id="GO:0005739">
    <property type="term" value="C:mitochondrion"/>
    <property type="evidence" value="ECO:0007669"/>
    <property type="project" value="UniProtKB-SubCell"/>
</dbReference>
<keyword evidence="5 10" id="KW-0479">Metal-binding</keyword>
<dbReference type="CDD" id="cd01408">
    <property type="entry name" value="SIRT1"/>
    <property type="match status" value="1"/>
</dbReference>
<protein>
    <recommendedName>
        <fullName evidence="3">protein acetyllysine N-acetyltransferase</fullName>
        <ecNumber evidence="3">2.3.1.286</ecNumber>
    </recommendedName>
</protein>
<feature type="active site" description="Proton acceptor" evidence="8 11">
    <location>
        <position position="150"/>
    </location>
</feature>
<evidence type="ECO:0000256" key="5">
    <source>
        <dbReference type="ARBA" id="ARBA00022723"/>
    </source>
</evidence>
<evidence type="ECO:0000256" key="4">
    <source>
        <dbReference type="ARBA" id="ARBA00022679"/>
    </source>
</evidence>
<dbReference type="PROSITE" id="PS50305">
    <property type="entry name" value="SIRTUIN"/>
    <property type="match status" value="1"/>
</dbReference>
<evidence type="ECO:0000256" key="1">
    <source>
        <dbReference type="ARBA" id="ARBA00004173"/>
    </source>
</evidence>
<dbReference type="InterPro" id="IPR050134">
    <property type="entry name" value="NAD-dep_sirtuin_deacylases"/>
</dbReference>
<proteinExistence type="inferred from homology"/>
<evidence type="ECO:0000256" key="7">
    <source>
        <dbReference type="ARBA" id="ARBA00023027"/>
    </source>
</evidence>
<name>A0AAN6JRU5_9BASI</name>
<dbReference type="SUPFAM" id="SSF52467">
    <property type="entry name" value="DHS-like NAD/FAD-binding domain"/>
    <property type="match status" value="1"/>
</dbReference>
<feature type="domain" description="Deacetylase sirtuin-type" evidence="13">
    <location>
        <begin position="20"/>
        <end position="320"/>
    </location>
</feature>
<evidence type="ECO:0000313" key="15">
    <source>
        <dbReference type="Proteomes" id="UP001176517"/>
    </source>
</evidence>
<dbReference type="InterPro" id="IPR026591">
    <property type="entry name" value="Sirtuin_cat_small_dom_sf"/>
</dbReference>
<dbReference type="Gene3D" id="3.30.1600.10">
    <property type="entry name" value="SIR2/SIRT2 'Small Domain"/>
    <property type="match status" value="1"/>
</dbReference>